<evidence type="ECO:0000256" key="1">
    <source>
        <dbReference type="ARBA" id="ARBA00004370"/>
    </source>
</evidence>
<evidence type="ECO:0000259" key="8">
    <source>
        <dbReference type="Pfam" id="PF04884"/>
    </source>
</evidence>
<accession>A0A4P9X569</accession>
<protein>
    <recommendedName>
        <fullName evidence="8">Protein root UVB sensitive/RUS domain-containing protein</fullName>
    </recommendedName>
</protein>
<evidence type="ECO:0000313" key="9">
    <source>
        <dbReference type="EMBL" id="RKP00268.1"/>
    </source>
</evidence>
<dbReference type="Proteomes" id="UP000274922">
    <property type="component" value="Unassembled WGS sequence"/>
</dbReference>
<evidence type="ECO:0000256" key="3">
    <source>
        <dbReference type="ARBA" id="ARBA00022692"/>
    </source>
</evidence>
<name>A0A4P9X569_9FUNG</name>
<evidence type="ECO:0000256" key="5">
    <source>
        <dbReference type="ARBA" id="ARBA00023136"/>
    </source>
</evidence>
<dbReference type="InterPro" id="IPR054549">
    <property type="entry name" value="UVB_sens_RUS_dom"/>
</dbReference>
<evidence type="ECO:0000256" key="4">
    <source>
        <dbReference type="ARBA" id="ARBA00022989"/>
    </source>
</evidence>
<comment type="subcellular location">
    <subcellularLocation>
        <location evidence="1">Membrane</location>
    </subcellularLocation>
</comment>
<dbReference type="PANTHER" id="PTHR12770:SF31">
    <property type="entry name" value="RUS FAMILY MEMBER 1"/>
    <property type="match status" value="1"/>
</dbReference>
<dbReference type="GO" id="GO:0016020">
    <property type="term" value="C:membrane"/>
    <property type="evidence" value="ECO:0007669"/>
    <property type="project" value="UniProtKB-SubCell"/>
</dbReference>
<feature type="transmembrane region" description="Helical" evidence="7">
    <location>
        <begin position="376"/>
        <end position="398"/>
    </location>
</feature>
<dbReference type="PANTHER" id="PTHR12770">
    <property type="entry name" value="RUS1 FAMILY PROTEIN C16ORF58"/>
    <property type="match status" value="1"/>
</dbReference>
<feature type="region of interest" description="Disordered" evidence="6">
    <location>
        <begin position="76"/>
        <end position="117"/>
    </location>
</feature>
<dbReference type="Pfam" id="PF04884">
    <property type="entry name" value="UVB_sens_prot"/>
    <property type="match status" value="1"/>
</dbReference>
<evidence type="ECO:0000256" key="6">
    <source>
        <dbReference type="SAM" id="MobiDB-lite"/>
    </source>
</evidence>
<dbReference type="OrthoDB" id="19606at2759"/>
<keyword evidence="4 7" id="KW-1133">Transmembrane helix</keyword>
<dbReference type="AlphaFoldDB" id="A0A4P9X569"/>
<keyword evidence="3 7" id="KW-0812">Transmembrane</keyword>
<keyword evidence="5 7" id="KW-0472">Membrane</keyword>
<feature type="transmembrane region" description="Helical" evidence="7">
    <location>
        <begin position="333"/>
        <end position="355"/>
    </location>
</feature>
<evidence type="ECO:0000256" key="2">
    <source>
        <dbReference type="ARBA" id="ARBA00007558"/>
    </source>
</evidence>
<evidence type="ECO:0000313" key="10">
    <source>
        <dbReference type="Proteomes" id="UP000274922"/>
    </source>
</evidence>
<evidence type="ECO:0000256" key="7">
    <source>
        <dbReference type="SAM" id="Phobius"/>
    </source>
</evidence>
<organism evidence="9 10">
    <name type="scientific">Caulochytrium protostelioides</name>
    <dbReference type="NCBI Taxonomy" id="1555241"/>
    <lineage>
        <taxon>Eukaryota</taxon>
        <taxon>Fungi</taxon>
        <taxon>Fungi incertae sedis</taxon>
        <taxon>Chytridiomycota</taxon>
        <taxon>Chytridiomycota incertae sedis</taxon>
        <taxon>Chytridiomycetes</taxon>
        <taxon>Caulochytriales</taxon>
        <taxon>Caulochytriaceae</taxon>
        <taxon>Caulochytrium</taxon>
    </lineage>
</organism>
<dbReference type="EMBL" id="ML014226">
    <property type="protein sequence ID" value="RKP00268.1"/>
    <property type="molecule type" value="Genomic_DNA"/>
</dbReference>
<feature type="compositionally biased region" description="Gly residues" evidence="6">
    <location>
        <begin position="78"/>
        <end position="88"/>
    </location>
</feature>
<comment type="similarity">
    <text evidence="2">Belongs to the RUS1 family.</text>
</comment>
<sequence length="682" mass="70249">MLLRHAACRPSRRLIPPWPAARFSPTFPPPLHPARPLDAWSRPPPIASAAWAASFCAASSPGLSCLRNGLPRPWTSASGGGGGGGGSSSGVAVAPPRRHASQAVPTSSSDAKAHGAPPDRVVLTQAPASSLLLRPATVVALAAATPDAPARLVVTHPHAPRRRPRPPAAPHPTWRQRLRHAGRRVLRPFLPTNYPHSVTPDYTPYMGWQFLFGITGMLASTLGAHALLHGAAGEAVVAAAASTQWAVKDALGLMGGGVFAAWVGRRIDADPKRWRFRSALIVQTAVLLEVLSPWLTHASAAAATALPAAVTTAVSSTTAAAAAAVSLPASAPVVLAVTAAAAIVKAVGWIVAGATRASINRGFTLADNMGDVTAKAFAQSAVAGLIGTGTGVALLTVAAPPAEAVLAFFLPVSALHLHWGIRANRLLVTRTFSRIRLERAIAPWIEAQHLTARRPLSAAIGAAPPAVPVHTPASLAPGDPLLFWDQPSPGLHIGPDVVPYLARLSPAAAAAWADGTSASHHPPRAPLAIAADAVLAAAAARRAARPASGATAPPAPSDRGEPGAAPRPPDTPCRYRVAVHGTDVAVWFVHGANPHDHMQGIVHAALLRHLVRAPPRSAAAESVVDHEAALALAATLMHPLSGQYTALLEALSAVGWHIDAFHLLETGRELATGSPSRTPAFS</sequence>
<proteinExistence type="inferred from homology"/>
<reference evidence="10" key="1">
    <citation type="journal article" date="2018" name="Nat. Microbiol.">
        <title>Leveraging single-cell genomics to expand the fungal tree of life.</title>
        <authorList>
            <person name="Ahrendt S.R."/>
            <person name="Quandt C.A."/>
            <person name="Ciobanu D."/>
            <person name="Clum A."/>
            <person name="Salamov A."/>
            <person name="Andreopoulos B."/>
            <person name="Cheng J.F."/>
            <person name="Woyke T."/>
            <person name="Pelin A."/>
            <person name="Henrissat B."/>
            <person name="Reynolds N.K."/>
            <person name="Benny G.L."/>
            <person name="Smith M.E."/>
            <person name="James T.Y."/>
            <person name="Grigoriev I.V."/>
        </authorList>
    </citation>
    <scope>NUCLEOTIDE SEQUENCE [LARGE SCALE GENOMIC DNA]</scope>
    <source>
        <strain evidence="10">ATCC 52028</strain>
    </source>
</reference>
<gene>
    <name evidence="9" type="ORF">CXG81DRAFT_27026</name>
</gene>
<feature type="region of interest" description="Disordered" evidence="6">
    <location>
        <begin position="545"/>
        <end position="572"/>
    </location>
</feature>
<keyword evidence="10" id="KW-1185">Reference proteome</keyword>
<dbReference type="InterPro" id="IPR006968">
    <property type="entry name" value="RUS_fam"/>
</dbReference>
<feature type="domain" description="Protein root UVB sensitive/RUS" evidence="8">
    <location>
        <begin position="177"/>
        <end position="321"/>
    </location>
</feature>